<name>A0A0S7BJ13_9CHLR</name>
<keyword evidence="1" id="KW-0175">Coiled coil</keyword>
<proteinExistence type="predicted"/>
<dbReference type="AlphaFoldDB" id="A0A0S7BJ13"/>
<gene>
    <name evidence="5" type="ORF">LARV_01616</name>
</gene>
<feature type="domain" description="Acetophenone carboxylase-like C-terminal" evidence="4">
    <location>
        <begin position="503"/>
        <end position="671"/>
    </location>
</feature>
<dbReference type="GO" id="GO:0005829">
    <property type="term" value="C:cytosol"/>
    <property type="evidence" value="ECO:0007669"/>
    <property type="project" value="TreeGrafter"/>
</dbReference>
<evidence type="ECO:0000259" key="4">
    <source>
        <dbReference type="Pfam" id="PF19278"/>
    </source>
</evidence>
<dbReference type="SUPFAM" id="SSF53067">
    <property type="entry name" value="Actin-like ATPase domain"/>
    <property type="match status" value="1"/>
</dbReference>
<evidence type="ECO:0000313" key="6">
    <source>
        <dbReference type="Proteomes" id="UP000055060"/>
    </source>
</evidence>
<dbReference type="Pfam" id="PF01968">
    <property type="entry name" value="Hydantoinase_A"/>
    <property type="match status" value="1"/>
</dbReference>
<dbReference type="GO" id="GO:0017168">
    <property type="term" value="F:5-oxoprolinase (ATP-hydrolyzing) activity"/>
    <property type="evidence" value="ECO:0007669"/>
    <property type="project" value="TreeGrafter"/>
</dbReference>
<dbReference type="PANTHER" id="PTHR11365:SF23">
    <property type="entry name" value="HYPOTHETICAL 5-OXOPROLINASE (EUROFUNG)-RELATED"/>
    <property type="match status" value="1"/>
</dbReference>
<accession>A0A0S7BJ13</accession>
<dbReference type="Proteomes" id="UP000055060">
    <property type="component" value="Unassembled WGS sequence"/>
</dbReference>
<dbReference type="STRING" id="360412.LARV_01616"/>
<dbReference type="Gene3D" id="3.30.420.40">
    <property type="match status" value="1"/>
</dbReference>
<dbReference type="RefSeq" id="WP_075073163.1">
    <property type="nucleotide sequence ID" value="NZ_DF967972.1"/>
</dbReference>
<organism evidence="5">
    <name type="scientific">Longilinea arvoryzae</name>
    <dbReference type="NCBI Taxonomy" id="360412"/>
    <lineage>
        <taxon>Bacteria</taxon>
        <taxon>Bacillati</taxon>
        <taxon>Chloroflexota</taxon>
        <taxon>Anaerolineae</taxon>
        <taxon>Anaerolineales</taxon>
        <taxon>Anaerolineaceae</taxon>
        <taxon>Longilinea</taxon>
    </lineage>
</organism>
<dbReference type="PANTHER" id="PTHR11365">
    <property type="entry name" value="5-OXOPROLINASE RELATED"/>
    <property type="match status" value="1"/>
</dbReference>
<keyword evidence="6" id="KW-1185">Reference proteome</keyword>
<feature type="domain" description="Hydantoinase A/oxoprolinase" evidence="2">
    <location>
        <begin position="203"/>
        <end position="489"/>
    </location>
</feature>
<sequence length="698" mass="75806">MNRLKIGVDVGGTFTDIVGIDDNGKVFYAKTPSTPQDQSIGVVTGIRRLLADLNMPTDVVKEIAHGTTVATNTLLEHNGAVTALITTEGFRDVLQIGRQSRPFLYDLHAKRPEPLIPRYLRQEASERTIYTGTILVQLDEERLRKTVRELVAEGAQSIAVCFLHSYANAENEQRALKVIKEEAPKLYVSVSSDILPEFREYERMNTTVINAYVQPRMDHYVSQLTKHISEAGVDAPLMIMKSTGGMMTDAIAASKSVNTLLSGPAGGVLAAEFLSNISGYKNLITCDMGGTSFDVAVIQNGQVGIGNEGVIEGYPVMFPHIDITTIGAGGGSIAWIDAGGALRVGPKSAGAVPGPVCYSKGGTEPTITDAHVAIGFIGTELLAGEMKIDVDAARRAIQEKLADRLGMSIEETAEGILRVSNANMIRAIRTMTVEKGIDPRKFALLPFGGAGALQAVEHARALEIKHVIIPPAPGNFSAFGLLAAPIRYDEVVTYRARQDKVDLKKMENLMRGLEKTAMDEMKRDAVESSSMSFEYSADIRYFGQAYSLSVRIHDSSMSESTWNQVIADFHQCHIQTYGFKNEHDPVEIVNLRLAVIEKTNNADLYAKGKKVSNPVVNHTTRSVFIKDGWVPAAIYKRADLPVGYTIQGPAVIEEQGCTSVLGPGDGATIDDRMSIVVTVASVQEYEDCLHNLIMKAGM</sequence>
<dbReference type="InterPro" id="IPR008040">
    <property type="entry name" value="Hydant_A_N"/>
</dbReference>
<dbReference type="InterPro" id="IPR049517">
    <property type="entry name" value="ACX-like_C"/>
</dbReference>
<feature type="domain" description="Hydantoinase/oxoprolinase N-terminal" evidence="3">
    <location>
        <begin position="5"/>
        <end position="182"/>
    </location>
</feature>
<feature type="coiled-coil region" evidence="1">
    <location>
        <begin position="496"/>
        <end position="523"/>
    </location>
</feature>
<dbReference type="InterPro" id="IPR002821">
    <property type="entry name" value="Hydantoinase_A"/>
</dbReference>
<dbReference type="GO" id="GO:0006749">
    <property type="term" value="P:glutathione metabolic process"/>
    <property type="evidence" value="ECO:0007669"/>
    <property type="project" value="TreeGrafter"/>
</dbReference>
<dbReference type="InterPro" id="IPR043129">
    <property type="entry name" value="ATPase_NBD"/>
</dbReference>
<evidence type="ECO:0000259" key="2">
    <source>
        <dbReference type="Pfam" id="PF01968"/>
    </source>
</evidence>
<protein>
    <submittedName>
        <fullName evidence="5">N-methylhydantoinase A/acetone carboxylase, beta subunit</fullName>
    </submittedName>
</protein>
<evidence type="ECO:0000313" key="5">
    <source>
        <dbReference type="EMBL" id="GAP13857.1"/>
    </source>
</evidence>
<dbReference type="EMBL" id="DF967972">
    <property type="protein sequence ID" value="GAP13857.1"/>
    <property type="molecule type" value="Genomic_DNA"/>
</dbReference>
<evidence type="ECO:0000256" key="1">
    <source>
        <dbReference type="SAM" id="Coils"/>
    </source>
</evidence>
<dbReference type="Pfam" id="PF05378">
    <property type="entry name" value="Hydant_A_N"/>
    <property type="match status" value="1"/>
</dbReference>
<evidence type="ECO:0000259" key="3">
    <source>
        <dbReference type="Pfam" id="PF05378"/>
    </source>
</evidence>
<reference evidence="5" key="1">
    <citation type="submission" date="2015-07" db="EMBL/GenBank/DDBJ databases">
        <title>Draft Genome Sequences of Anaerolinea thermolimosa IMO-1, Bellilinea caldifistulae GOMI-1, Leptolinea tardivitalis YMTK-2, Levilinea saccharolytica KIBI-1,Longilinea arvoryzae KOME-1, Previously Described as Members of the Anaerolineaceae (Chloroflexi).</title>
        <authorList>
            <person name="Sekiguchi Y."/>
            <person name="Ohashi A."/>
            <person name="Matsuura N."/>
            <person name="Tourlousse M.D."/>
        </authorList>
    </citation>
    <scope>NUCLEOTIDE SEQUENCE [LARGE SCALE GENOMIC DNA]</scope>
    <source>
        <strain evidence="5">KOME-1</strain>
    </source>
</reference>
<dbReference type="InterPro" id="IPR045079">
    <property type="entry name" value="Oxoprolinase-like"/>
</dbReference>
<dbReference type="Pfam" id="PF19278">
    <property type="entry name" value="Hydant_A_C"/>
    <property type="match status" value="1"/>
</dbReference>